<dbReference type="SMART" id="SM00636">
    <property type="entry name" value="Glyco_18"/>
    <property type="match status" value="1"/>
</dbReference>
<dbReference type="InterPro" id="IPR050314">
    <property type="entry name" value="Glycosyl_Hydrlase_18"/>
</dbReference>
<evidence type="ECO:0000256" key="1">
    <source>
        <dbReference type="ARBA" id="ARBA00023157"/>
    </source>
</evidence>
<evidence type="ECO:0000313" key="4">
    <source>
        <dbReference type="EnsemblMetazoa" id="XP_050516964.1"/>
    </source>
</evidence>
<dbReference type="EnsemblMetazoa" id="XM_050661007.1">
    <property type="protein sequence ID" value="XP_050516964.1"/>
    <property type="gene ID" value="LOC126891732"/>
</dbReference>
<dbReference type="PANTHER" id="PTHR11177">
    <property type="entry name" value="CHITINASE"/>
    <property type="match status" value="1"/>
</dbReference>
<dbReference type="InterPro" id="IPR029070">
    <property type="entry name" value="Chitinase_insertion_sf"/>
</dbReference>
<feature type="domain" description="GH18" evidence="3">
    <location>
        <begin position="340"/>
        <end position="682"/>
    </location>
</feature>
<feature type="domain" description="Peptidase S1" evidence="2">
    <location>
        <begin position="1"/>
        <end position="179"/>
    </location>
</feature>
<dbReference type="InterPro" id="IPR000436">
    <property type="entry name" value="Sushi_SCR_CCP_dom"/>
</dbReference>
<dbReference type="RefSeq" id="XP_050516964.1">
    <property type="nucleotide sequence ID" value="XM_050661007.1"/>
</dbReference>
<dbReference type="CDD" id="cd00033">
    <property type="entry name" value="CCP"/>
    <property type="match status" value="1"/>
</dbReference>
<protein>
    <submittedName>
        <fullName evidence="4">Uncharacterized protein</fullName>
    </submittedName>
</protein>
<keyword evidence="1" id="KW-1015">Disulfide bond</keyword>
<dbReference type="InterPro" id="IPR001254">
    <property type="entry name" value="Trypsin_dom"/>
</dbReference>
<dbReference type="Gene3D" id="2.40.10.10">
    <property type="entry name" value="Trypsin-like serine proteases"/>
    <property type="match status" value="1"/>
</dbReference>
<dbReference type="InterPro" id="IPR001223">
    <property type="entry name" value="Glyco_hydro18_cat"/>
</dbReference>
<dbReference type="Pfam" id="PF00704">
    <property type="entry name" value="Glyco_hydro_18"/>
    <property type="match status" value="1"/>
</dbReference>
<evidence type="ECO:0000313" key="5">
    <source>
        <dbReference type="Proteomes" id="UP001652700"/>
    </source>
</evidence>
<dbReference type="InterPro" id="IPR011583">
    <property type="entry name" value="Chitinase_II/V-like_cat"/>
</dbReference>
<dbReference type="SUPFAM" id="SSF50494">
    <property type="entry name" value="Trypsin-like serine proteases"/>
    <property type="match status" value="1"/>
</dbReference>
<dbReference type="SUPFAM" id="SSF51445">
    <property type="entry name" value="(Trans)glycosidases"/>
    <property type="match status" value="1"/>
</dbReference>
<dbReference type="PROSITE" id="PS51910">
    <property type="entry name" value="GH18_2"/>
    <property type="match status" value="1"/>
</dbReference>
<dbReference type="GeneID" id="126891732"/>
<dbReference type="SMART" id="SM00020">
    <property type="entry name" value="Tryp_SPc"/>
    <property type="match status" value="1"/>
</dbReference>
<dbReference type="Gene3D" id="3.10.50.10">
    <property type="match status" value="1"/>
</dbReference>
<keyword evidence="5" id="KW-1185">Reference proteome</keyword>
<dbReference type="PANTHER" id="PTHR11177:SF317">
    <property type="entry name" value="CHITINASE 12-RELATED"/>
    <property type="match status" value="1"/>
</dbReference>
<evidence type="ECO:0000259" key="2">
    <source>
        <dbReference type="PROSITE" id="PS50240"/>
    </source>
</evidence>
<dbReference type="InterPro" id="IPR009003">
    <property type="entry name" value="Peptidase_S1_PA"/>
</dbReference>
<reference evidence="4" key="1">
    <citation type="submission" date="2025-05" db="UniProtKB">
        <authorList>
            <consortium name="EnsemblMetazoa"/>
        </authorList>
    </citation>
    <scope>IDENTIFICATION</scope>
</reference>
<name>A0ABM5L3E9_DIAVI</name>
<dbReference type="InterPro" id="IPR017853">
    <property type="entry name" value="GH"/>
</dbReference>
<proteinExistence type="predicted"/>
<evidence type="ECO:0000259" key="3">
    <source>
        <dbReference type="PROSITE" id="PS51910"/>
    </source>
</evidence>
<dbReference type="InterPro" id="IPR043504">
    <property type="entry name" value="Peptidase_S1_PA_chymotrypsin"/>
</dbReference>
<organism evidence="4 5">
    <name type="scientific">Diabrotica virgifera virgifera</name>
    <name type="common">western corn rootworm</name>
    <dbReference type="NCBI Taxonomy" id="50390"/>
    <lineage>
        <taxon>Eukaryota</taxon>
        <taxon>Metazoa</taxon>
        <taxon>Ecdysozoa</taxon>
        <taxon>Arthropoda</taxon>
        <taxon>Hexapoda</taxon>
        <taxon>Insecta</taxon>
        <taxon>Pterygota</taxon>
        <taxon>Neoptera</taxon>
        <taxon>Endopterygota</taxon>
        <taxon>Coleoptera</taxon>
        <taxon>Polyphaga</taxon>
        <taxon>Cucujiformia</taxon>
        <taxon>Chrysomeloidea</taxon>
        <taxon>Chrysomelidae</taxon>
        <taxon>Galerucinae</taxon>
        <taxon>Diabroticina</taxon>
        <taxon>Diabroticites</taxon>
        <taxon>Diabrotica</taxon>
    </lineage>
</organism>
<sequence>MDFCFKISEVIVNDGYRGETQKYIADVALLITQDLFKLDPIVQPICMDNMNSIHLNNYQIGEVAGWGLTEEEKPSEILKAMRIPYKDRTTCSKELPESWEEVYNIFDKICAGRPNESIAVCQGDSGSGLIFKNREDNRYYLQGIVSIAPTLHTSQCNYQTNALYTSAQFYYSFITREMTKYYIEDCILPPYPKNGKWFLEGGVEKKPGDIVLSSTILRFSCNMRYVLSTVSAYNDCKSYYNHPTCLRVCPKPVLPSGTEMLCKNSKDQYIDCTDIADGSSITFTCPNGFVSDRGTPTSTRYCRNGIYGNSAPSCISRIITTPKPAITTESISSQIIKDGKKVICYYARWMEYNGSYPEDVEPRLCTHLIYEYIGIRENGELDLKDKGPDLLKLTMDLKNKNKDLKVLISVGGSRASYSLFRSLSENSVTQESFLRNAVKIIRTYRFDGLDFSWMFPKHSDKEYIYLLNQIKREFEHHGWLLSVTVYPRLKKTGYDPQEMDSIVDWVTIKTFDVYNILLSEVENTTVYTFPKDYDWKKEDLNRETIIRSWLGAGLSKNKLIMGFDLYGIKFTFQDGTQSNRKDQLRIDRVRYDEICPDLLDYYQTHFGTKRDLNTETTFVDMYNYNQLLGWNDAYSTFSKGQYVKYKRLGGFAVFSVEDDDYKGVCGEKLGLLKGLHKGFQKFVHFGFK</sequence>
<dbReference type="Proteomes" id="UP001652700">
    <property type="component" value="Unplaced"/>
</dbReference>
<dbReference type="Pfam" id="PF00089">
    <property type="entry name" value="Trypsin"/>
    <property type="match status" value="1"/>
</dbReference>
<dbReference type="Gene3D" id="3.20.20.80">
    <property type="entry name" value="Glycosidases"/>
    <property type="match status" value="1"/>
</dbReference>
<dbReference type="PROSITE" id="PS50240">
    <property type="entry name" value="TRYPSIN_DOM"/>
    <property type="match status" value="1"/>
</dbReference>
<accession>A0ABM5L3E9</accession>